<feature type="transmembrane region" description="Helical" evidence="5">
    <location>
        <begin position="159"/>
        <end position="180"/>
    </location>
</feature>
<reference evidence="7" key="2">
    <citation type="journal article" date="2021" name="PeerJ">
        <title>Extensive microbial diversity within the chicken gut microbiome revealed by metagenomics and culture.</title>
        <authorList>
            <person name="Gilroy R."/>
            <person name="Ravi A."/>
            <person name="Getino M."/>
            <person name="Pursley I."/>
            <person name="Horton D.L."/>
            <person name="Alikhan N.F."/>
            <person name="Baker D."/>
            <person name="Gharbi K."/>
            <person name="Hall N."/>
            <person name="Watson M."/>
            <person name="Adriaenssens E.M."/>
            <person name="Foster-Nyarko E."/>
            <person name="Jarju S."/>
            <person name="Secka A."/>
            <person name="Antonio M."/>
            <person name="Oren A."/>
            <person name="Chaudhuri R.R."/>
            <person name="La Ragione R."/>
            <person name="Hildebrand F."/>
            <person name="Pallen M.J."/>
        </authorList>
    </citation>
    <scope>NUCLEOTIDE SEQUENCE</scope>
    <source>
        <strain evidence="7">3924</strain>
    </source>
</reference>
<evidence type="ECO:0000313" key="7">
    <source>
        <dbReference type="EMBL" id="MBO8440328.1"/>
    </source>
</evidence>
<dbReference type="InterPro" id="IPR009908">
    <property type="entry name" value="Methylamine_util_MauE"/>
</dbReference>
<evidence type="ECO:0000256" key="2">
    <source>
        <dbReference type="ARBA" id="ARBA00022692"/>
    </source>
</evidence>
<sequence>MDRKFDGRVPVWQSAVFYICCLLFGVTFIFSGFVKAIDPLGTVYKIEDYLVAMHLDALNPLSGVAAFALFSMEFLTGMLILLNIRFREGLILGTAFMAVMTPLTLWIALENPVTDCGCFGDALVISNTATFWKNVVLCLMVAAMWVFRCAHRRWVSTLPSWLLLVAFLLIPVSVGCYSLHSLPFKDFRPYHIGASIEEGMEMPEGAEPDQYETTFVYMKDGETREFTLADAPYNDSTWTFVEQHTELIKKGYTPPIHDFSIITMEGDDVTYDVLDNPGRTYLALMYDLAKTDRTKAADLESLYLLAQSQGAGFYALTASVDLIEGYVMETGVTFPFAMTDPIQLKTMVRANPGVLVIENGIIIDKWNVEQQKKHLKKLMK</sequence>
<evidence type="ECO:0000256" key="5">
    <source>
        <dbReference type="SAM" id="Phobius"/>
    </source>
</evidence>
<feature type="transmembrane region" description="Helical" evidence="5">
    <location>
        <begin position="89"/>
        <end position="109"/>
    </location>
</feature>
<dbReference type="EMBL" id="JADIMV010000115">
    <property type="protein sequence ID" value="MBO8440328.1"/>
    <property type="molecule type" value="Genomic_DNA"/>
</dbReference>
<dbReference type="GO" id="GO:0016020">
    <property type="term" value="C:membrane"/>
    <property type="evidence" value="ECO:0007669"/>
    <property type="project" value="UniProtKB-SubCell"/>
</dbReference>
<evidence type="ECO:0000259" key="6">
    <source>
        <dbReference type="Pfam" id="PF07291"/>
    </source>
</evidence>
<evidence type="ECO:0000256" key="4">
    <source>
        <dbReference type="ARBA" id="ARBA00023136"/>
    </source>
</evidence>
<feature type="transmembrane region" description="Helical" evidence="5">
    <location>
        <begin position="57"/>
        <end position="82"/>
    </location>
</feature>
<feature type="domain" description="Methylamine utilisation protein MauE" evidence="6">
    <location>
        <begin position="15"/>
        <end position="145"/>
    </location>
</feature>
<evidence type="ECO:0000313" key="8">
    <source>
        <dbReference type="Proteomes" id="UP000712007"/>
    </source>
</evidence>
<proteinExistence type="predicted"/>
<dbReference type="GO" id="GO:0030416">
    <property type="term" value="P:methylamine metabolic process"/>
    <property type="evidence" value="ECO:0007669"/>
    <property type="project" value="InterPro"/>
</dbReference>
<dbReference type="Proteomes" id="UP000712007">
    <property type="component" value="Unassembled WGS sequence"/>
</dbReference>
<organism evidence="7 8">
    <name type="scientific">Candidatus Aphodosoma intestinipullorum</name>
    <dbReference type="NCBI Taxonomy" id="2840674"/>
    <lineage>
        <taxon>Bacteria</taxon>
        <taxon>Pseudomonadati</taxon>
        <taxon>Bacteroidota</taxon>
        <taxon>Bacteroidia</taxon>
        <taxon>Bacteroidales</taxon>
        <taxon>Candidatus Aphodosoma</taxon>
    </lineage>
</organism>
<feature type="transmembrane region" description="Helical" evidence="5">
    <location>
        <begin position="12"/>
        <end position="37"/>
    </location>
</feature>
<keyword evidence="3 5" id="KW-1133">Transmembrane helix</keyword>
<keyword evidence="4 5" id="KW-0472">Membrane</keyword>
<accession>A0A940DKD2</accession>
<keyword evidence="2 5" id="KW-0812">Transmembrane</keyword>
<comment type="subcellular location">
    <subcellularLocation>
        <location evidence="1">Membrane</location>
        <topology evidence="1">Multi-pass membrane protein</topology>
    </subcellularLocation>
</comment>
<reference evidence="7" key="1">
    <citation type="submission" date="2020-10" db="EMBL/GenBank/DDBJ databases">
        <authorList>
            <person name="Gilroy R."/>
        </authorList>
    </citation>
    <scope>NUCLEOTIDE SEQUENCE</scope>
    <source>
        <strain evidence="7">3924</strain>
    </source>
</reference>
<gene>
    <name evidence="7" type="ORF">IAC51_06720</name>
</gene>
<feature type="transmembrane region" description="Helical" evidence="5">
    <location>
        <begin position="129"/>
        <end position="147"/>
    </location>
</feature>
<dbReference type="AlphaFoldDB" id="A0A940DKD2"/>
<name>A0A940DKD2_9BACT</name>
<evidence type="ECO:0000256" key="3">
    <source>
        <dbReference type="ARBA" id="ARBA00022989"/>
    </source>
</evidence>
<evidence type="ECO:0000256" key="1">
    <source>
        <dbReference type="ARBA" id="ARBA00004141"/>
    </source>
</evidence>
<protein>
    <submittedName>
        <fullName evidence="7">DoxX family protein</fullName>
    </submittedName>
</protein>
<dbReference type="Pfam" id="PF07291">
    <property type="entry name" value="MauE"/>
    <property type="match status" value="1"/>
</dbReference>
<dbReference type="NCBIfam" id="NF045576">
    <property type="entry name" value="BT_3928_fam"/>
    <property type="match status" value="1"/>
</dbReference>
<comment type="caution">
    <text evidence="7">The sequence shown here is derived from an EMBL/GenBank/DDBJ whole genome shotgun (WGS) entry which is preliminary data.</text>
</comment>